<comment type="similarity">
    <text evidence="1 4 5">Belongs to the cullin family.</text>
</comment>
<dbReference type="PANTHER" id="PTHR11932">
    <property type="entry name" value="CULLIN"/>
    <property type="match status" value="1"/>
</dbReference>
<proteinExistence type="inferred from homology"/>
<dbReference type="InterPro" id="IPR036388">
    <property type="entry name" value="WH-like_DNA-bd_sf"/>
</dbReference>
<dbReference type="InterPro" id="IPR016159">
    <property type="entry name" value="Cullin_repeat-like_dom_sf"/>
</dbReference>
<dbReference type="InterPro" id="IPR036390">
    <property type="entry name" value="WH_DNA-bd_sf"/>
</dbReference>
<dbReference type="Gene3D" id="3.30.230.130">
    <property type="entry name" value="Cullin, Chain C, Domain 2"/>
    <property type="match status" value="1"/>
</dbReference>
<dbReference type="SUPFAM" id="SSF75632">
    <property type="entry name" value="Cullin homology domain"/>
    <property type="match status" value="1"/>
</dbReference>
<dbReference type="InterPro" id="IPR019559">
    <property type="entry name" value="Cullin_neddylation_domain"/>
</dbReference>
<dbReference type="InterPro" id="IPR016157">
    <property type="entry name" value="Cullin_CS"/>
</dbReference>
<reference evidence="8 9" key="1">
    <citation type="journal article" date="2018" name="Front. Microbiol.">
        <title>Prospects for Fungal Bioremediation of Acidic Radioactive Waste Sites: Characterization and Genome Sequence of Rhodotorula taiwanensis MD1149.</title>
        <authorList>
            <person name="Tkavc R."/>
            <person name="Matrosova V.Y."/>
            <person name="Grichenko O.E."/>
            <person name="Gostincar C."/>
            <person name="Volpe R.P."/>
            <person name="Klimenkova P."/>
            <person name="Gaidamakova E.K."/>
            <person name="Zhou C.E."/>
            <person name="Stewart B.J."/>
            <person name="Lyman M.G."/>
            <person name="Malfatti S.A."/>
            <person name="Rubinfeld B."/>
            <person name="Courtot M."/>
            <person name="Singh J."/>
            <person name="Dalgard C.L."/>
            <person name="Hamilton T."/>
            <person name="Frey K.G."/>
            <person name="Gunde-Cimerman N."/>
            <person name="Dugan L."/>
            <person name="Daly M.J."/>
        </authorList>
    </citation>
    <scope>NUCLEOTIDE SEQUENCE [LARGE SCALE GENOMIC DNA]</scope>
    <source>
        <strain evidence="8 9">MD1149</strain>
    </source>
</reference>
<dbReference type="Gene3D" id="1.10.10.10">
    <property type="entry name" value="Winged helix-like DNA-binding domain superfamily/Winged helix DNA-binding domain"/>
    <property type="match status" value="1"/>
</dbReference>
<evidence type="ECO:0000256" key="5">
    <source>
        <dbReference type="RuleBase" id="RU003829"/>
    </source>
</evidence>
<dbReference type="InterPro" id="IPR045093">
    <property type="entry name" value="Cullin"/>
</dbReference>
<dbReference type="InterPro" id="IPR036317">
    <property type="entry name" value="Cullin_homology_sf"/>
</dbReference>
<evidence type="ECO:0000313" key="8">
    <source>
        <dbReference type="EMBL" id="POY71627.1"/>
    </source>
</evidence>
<dbReference type="SUPFAM" id="SSF74788">
    <property type="entry name" value="Cullin repeat-like"/>
    <property type="match status" value="1"/>
</dbReference>
<sequence length="802" mass="89767">MASPPHKLSKLAHTPPVMSASSYSPSAASHKAPMPPPPLSGSSKRLGLTSGVDKSKVKKLTLKPKSRDVPSVDPTTLTNQAVLSLTRAVRAIQSRPPQPTPDSLQSLFSQCELAVSSGPQTCQLLYDRIRMEIERQAREIRRALAGHEGETLAEGQEEQWIGSFEREGKQFLDQMLLIRSIFLHLDRSYVLSSPGLLSIWDLGLDVFRHGVFGDDRVSARASAAILRLVERERNGDLIPRNLLRSFLVLIRTFSSQAHASIFIEPFLRSTRAYYESEGTALAVTLDSSAYLKRVAQRLQEEGERSESVVGTELKGQVLRIIEDELVRQHVEAIAERDTAEMCRRDQRPELVAMYTLLGRIGKIDVLRRAFLEHIKASGLAIVQDASQDAKMVDNLVELRHRAIALVETCFAKDIDFHGAINSAYEFFINKRENKPAEMMAKYLDAKLRSGGSRGMDDAELERILNDVLYLFRFTQGKDIFEAFYKRDLAKRLLLNKSASFDAERSMLLKLKDECGAGFTQKLEIMFKDVELSADIMRAYSATSSGSKARDGDASFDLSVSVLSQGNWPSYPPFPIALPADLTSALEHFKAFYISKHSGRTLAWAHGLDTCSLKANFPTKGKGGGKKELMVSLAQAVILLLFNEVGDAKLGVEEIGEATKLDKKELPRTLQSLACGKVRVLVKHPKGKDINPGDQFSFNSDFRDDHVRIKINQIQQKETVEENKSTTERVFTDRSSHLQLAIVRIMKARKTLKHQELVMEVVSQIGQRFKVEPAEIKKSISSLIDREYMRRSEDAANVYEYLA</sequence>
<dbReference type="PROSITE" id="PS50069">
    <property type="entry name" value="CULLIN_2"/>
    <property type="match status" value="1"/>
</dbReference>
<evidence type="ECO:0000313" key="9">
    <source>
        <dbReference type="Proteomes" id="UP000237144"/>
    </source>
</evidence>
<evidence type="ECO:0000256" key="1">
    <source>
        <dbReference type="ARBA" id="ARBA00006019"/>
    </source>
</evidence>
<dbReference type="SUPFAM" id="SSF46785">
    <property type="entry name" value="Winged helix' DNA-binding domain"/>
    <property type="match status" value="1"/>
</dbReference>
<evidence type="ECO:0000256" key="6">
    <source>
        <dbReference type="SAM" id="MobiDB-lite"/>
    </source>
</evidence>
<evidence type="ECO:0000256" key="2">
    <source>
        <dbReference type="ARBA" id="ARBA00022499"/>
    </source>
</evidence>
<dbReference type="InterPro" id="IPR016158">
    <property type="entry name" value="Cullin_homology"/>
</dbReference>
<dbReference type="InterPro" id="IPR059120">
    <property type="entry name" value="Cullin-like_AB"/>
</dbReference>
<dbReference type="GO" id="GO:0031461">
    <property type="term" value="C:cullin-RING ubiquitin ligase complex"/>
    <property type="evidence" value="ECO:0007669"/>
    <property type="project" value="InterPro"/>
</dbReference>
<keyword evidence="9" id="KW-1185">Reference proteome</keyword>
<dbReference type="Pfam" id="PF10557">
    <property type="entry name" value="Cullin_Nedd8"/>
    <property type="match status" value="1"/>
</dbReference>
<feature type="compositionally biased region" description="Low complexity" evidence="6">
    <location>
        <begin position="15"/>
        <end position="32"/>
    </location>
</feature>
<keyword evidence="2" id="KW-1017">Isopeptide bond</keyword>
<feature type="domain" description="Cullin family profile" evidence="7">
    <location>
        <begin position="434"/>
        <end position="673"/>
    </location>
</feature>
<organism evidence="8 9">
    <name type="scientific">Rhodotorula taiwanensis</name>
    <dbReference type="NCBI Taxonomy" id="741276"/>
    <lineage>
        <taxon>Eukaryota</taxon>
        <taxon>Fungi</taxon>
        <taxon>Dikarya</taxon>
        <taxon>Basidiomycota</taxon>
        <taxon>Pucciniomycotina</taxon>
        <taxon>Microbotryomycetes</taxon>
        <taxon>Sporidiobolales</taxon>
        <taxon>Sporidiobolaceae</taxon>
        <taxon>Rhodotorula</taxon>
    </lineage>
</organism>
<dbReference type="PROSITE" id="PS01256">
    <property type="entry name" value="CULLIN_1"/>
    <property type="match status" value="1"/>
</dbReference>
<dbReference type="GO" id="GO:0006511">
    <property type="term" value="P:ubiquitin-dependent protein catabolic process"/>
    <property type="evidence" value="ECO:0007669"/>
    <property type="project" value="InterPro"/>
</dbReference>
<dbReference type="Gene3D" id="1.20.1310.10">
    <property type="entry name" value="Cullin Repeats"/>
    <property type="match status" value="4"/>
</dbReference>
<dbReference type="Pfam" id="PF00888">
    <property type="entry name" value="Cullin"/>
    <property type="match status" value="1"/>
</dbReference>
<protein>
    <recommendedName>
        <fullName evidence="7">Cullin family profile domain-containing protein</fullName>
    </recommendedName>
</protein>
<dbReference type="Proteomes" id="UP000237144">
    <property type="component" value="Unassembled WGS sequence"/>
</dbReference>
<evidence type="ECO:0000256" key="3">
    <source>
        <dbReference type="ARBA" id="ARBA00022843"/>
    </source>
</evidence>
<evidence type="ECO:0000259" key="7">
    <source>
        <dbReference type="PROSITE" id="PS50069"/>
    </source>
</evidence>
<gene>
    <name evidence="8" type="ORF">BMF94_5320</name>
</gene>
<name>A0A2S5B4C8_9BASI</name>
<dbReference type="EMBL" id="PJQD01000075">
    <property type="protein sequence ID" value="POY71627.1"/>
    <property type="molecule type" value="Genomic_DNA"/>
</dbReference>
<dbReference type="FunFam" id="1.20.1310.10:FF:000002">
    <property type="entry name" value="cullin-3 isoform X1"/>
    <property type="match status" value="1"/>
</dbReference>
<evidence type="ECO:0000256" key="4">
    <source>
        <dbReference type="PROSITE-ProRule" id="PRU00330"/>
    </source>
</evidence>
<accession>A0A2S5B4C8</accession>
<feature type="region of interest" description="Disordered" evidence="6">
    <location>
        <begin position="1"/>
        <end position="55"/>
    </location>
</feature>
<dbReference type="GO" id="GO:0031625">
    <property type="term" value="F:ubiquitin protein ligase binding"/>
    <property type="evidence" value="ECO:0007669"/>
    <property type="project" value="InterPro"/>
</dbReference>
<dbReference type="AlphaFoldDB" id="A0A2S5B4C8"/>
<comment type="caution">
    <text evidence="8">The sequence shown here is derived from an EMBL/GenBank/DDBJ whole genome shotgun (WGS) entry which is preliminary data.</text>
</comment>
<dbReference type="SMART" id="SM00884">
    <property type="entry name" value="Cullin_Nedd8"/>
    <property type="match status" value="1"/>
</dbReference>
<dbReference type="FunFam" id="1.10.10.10:FF:000014">
    <property type="entry name" value="Cullin 1"/>
    <property type="match status" value="1"/>
</dbReference>
<dbReference type="InterPro" id="IPR001373">
    <property type="entry name" value="Cullin_N"/>
</dbReference>
<keyword evidence="3" id="KW-0832">Ubl conjugation</keyword>
<dbReference type="Pfam" id="PF26557">
    <property type="entry name" value="Cullin_AB"/>
    <property type="match status" value="1"/>
</dbReference>
<dbReference type="STRING" id="741276.A0A2S5B4C8"/>
<dbReference type="OrthoDB" id="27073at2759"/>
<dbReference type="SMART" id="SM00182">
    <property type="entry name" value="CULLIN"/>
    <property type="match status" value="1"/>
</dbReference>